<comment type="subcellular location">
    <subcellularLocation>
        <location evidence="1">Cytoplasm</location>
    </subcellularLocation>
</comment>
<dbReference type="GO" id="GO:0005737">
    <property type="term" value="C:cytoplasm"/>
    <property type="evidence" value="ECO:0007669"/>
    <property type="project" value="UniProtKB-SubCell"/>
</dbReference>
<sequence>MEMEFKLKGSFRCSKEVSDLADLIDDLFKRANETILKKGAPTGKGATANLLRVTSDRVEFEVVSGRYVRAHDAVLRLKKMLSSHLGKEYHIGVREIGVDAFVIRLPSEHPPKKMKIPFVKDISYQDGVIILELDLTLKELEDRVPDRIIRLIEEKIEKESFGGKSEHWELLESSEPRPRVFDKDPTEEMVKRRWIVHGAVRGQWIYGTQITRIFRAFERIVIDELLEPLGYREMIFPKVVGWDVWKRSGHLKGIYPEIYYVCPPKSRDPELWDDVINYYRVTQEVPLSMIRERLDDPIGGLCYAQCPPFWPFLQGQTIANESVPVKIFDRSGTSHRYESGGIHGIERVDEFHRIEVLWIGTPDQVIKESKLLQERYKRIFDEILDLEWRSAWVTPWFMAQEGMTGLSEEREVGTIDYEAILPYNNTWLEFQNLSVNGDKYPKGFNVKLQSGEILWSGCSGIGLERWAAVFLAQKGFDQENWPSEFRDILGDVEEGAIRLV</sequence>
<gene>
    <name evidence="4" type="ORF">ENG09_01080</name>
</gene>
<proteinExistence type="predicted"/>
<dbReference type="GO" id="GO:0006418">
    <property type="term" value="P:tRNA aminoacylation for protein translation"/>
    <property type="evidence" value="ECO:0007669"/>
    <property type="project" value="InterPro"/>
</dbReference>
<evidence type="ECO:0000313" key="4">
    <source>
        <dbReference type="EMBL" id="HDM35835.1"/>
    </source>
</evidence>
<dbReference type="Gene3D" id="3.30.930.10">
    <property type="entry name" value="Bira Bifunctional Protein, Domain 2"/>
    <property type="match status" value="1"/>
</dbReference>
<reference evidence="4" key="1">
    <citation type="journal article" date="2020" name="mSystems">
        <title>Genome- and Community-Level Interaction Insights into Carbon Utilization and Element Cycling Functions of Hydrothermarchaeota in Hydrothermal Sediment.</title>
        <authorList>
            <person name="Zhou Z."/>
            <person name="Liu Y."/>
            <person name="Xu W."/>
            <person name="Pan J."/>
            <person name="Luo Z.H."/>
            <person name="Li M."/>
        </authorList>
    </citation>
    <scope>NUCLEOTIDE SEQUENCE [LARGE SCALE GENOMIC DNA]</scope>
    <source>
        <strain evidence="4">HyVt-185</strain>
    </source>
</reference>
<dbReference type="AlphaFoldDB" id="A0A7C0WZT8"/>
<dbReference type="EC" id="6.1.1.11" evidence="4"/>
<dbReference type="Pfam" id="PF18490">
    <property type="entry name" value="tRNA_bind_4"/>
    <property type="match status" value="1"/>
</dbReference>
<accession>A0A7C0WZT8</accession>
<dbReference type="Proteomes" id="UP000885863">
    <property type="component" value="Unassembled WGS sequence"/>
</dbReference>
<dbReference type="GO" id="GO:0004828">
    <property type="term" value="F:serine-tRNA ligase activity"/>
    <property type="evidence" value="ECO:0007669"/>
    <property type="project" value="UniProtKB-EC"/>
</dbReference>
<name>A0A7C0WZT8_9EURY</name>
<comment type="caution">
    <text evidence="4">The sequence shown here is derived from an EMBL/GenBank/DDBJ whole genome shotgun (WGS) entry which is preliminary data.</text>
</comment>
<organism evidence="4">
    <name type="scientific">Candidatus Syntropharchaeum butanivorans</name>
    <dbReference type="NCBI Taxonomy" id="1839936"/>
    <lineage>
        <taxon>Archaea</taxon>
        <taxon>Methanobacteriati</taxon>
        <taxon>Methanobacteriota</taxon>
        <taxon>Stenosarchaea group</taxon>
        <taxon>Methanomicrobia</taxon>
        <taxon>Methanosarcinales</taxon>
        <taxon>ANME-2 cluster</taxon>
        <taxon>Candidatus Syntropharchaeum</taxon>
    </lineage>
</organism>
<protein>
    <submittedName>
        <fullName evidence="4">Serine--tRNA ligase</fullName>
        <ecNumber evidence="4">6.1.1.11</ecNumber>
    </submittedName>
</protein>
<dbReference type="GO" id="GO:0005524">
    <property type="term" value="F:ATP binding"/>
    <property type="evidence" value="ECO:0007669"/>
    <property type="project" value="InterPro"/>
</dbReference>
<feature type="domain" description="Aminoacyl-tRNA synthetase class II (G/ P/ S/T)" evidence="2">
    <location>
        <begin position="306"/>
        <end position="473"/>
    </location>
</feature>
<dbReference type="EMBL" id="DQZR01000042">
    <property type="protein sequence ID" value="HDM35835.1"/>
    <property type="molecule type" value="Genomic_DNA"/>
</dbReference>
<dbReference type="InterPro" id="IPR002314">
    <property type="entry name" value="aa-tRNA-synt_IIb"/>
</dbReference>
<evidence type="ECO:0000256" key="1">
    <source>
        <dbReference type="ARBA" id="ARBA00004496"/>
    </source>
</evidence>
<keyword evidence="4" id="KW-0436">Ligase</keyword>
<dbReference type="InterPro" id="IPR041293">
    <property type="entry name" value="SerS_tRNA-bd"/>
</dbReference>
<evidence type="ECO:0000259" key="2">
    <source>
        <dbReference type="Pfam" id="PF00587"/>
    </source>
</evidence>
<dbReference type="SUPFAM" id="SSF55681">
    <property type="entry name" value="Class II aaRS and biotin synthetases"/>
    <property type="match status" value="1"/>
</dbReference>
<feature type="domain" description="Serine-tRNA ligase type 2 tRNA-binding" evidence="3">
    <location>
        <begin position="3"/>
        <end position="158"/>
    </location>
</feature>
<evidence type="ECO:0000259" key="3">
    <source>
        <dbReference type="Pfam" id="PF18490"/>
    </source>
</evidence>
<dbReference type="Gene3D" id="3.30.70.1920">
    <property type="match status" value="1"/>
</dbReference>
<dbReference type="InterPro" id="IPR045864">
    <property type="entry name" value="aa-tRNA-synth_II/BPL/LPL"/>
</dbReference>
<dbReference type="NCBIfam" id="NF002120">
    <property type="entry name" value="PRK00960.1"/>
    <property type="match status" value="1"/>
</dbReference>
<dbReference type="Pfam" id="PF00587">
    <property type="entry name" value="tRNA-synt_2b"/>
    <property type="match status" value="1"/>
</dbReference>